<sequence length="69" mass="8019">MLRYNIKTLGALLMLQSAITILGKLISFKANMKRQRKHSLKHWSSWKGFQEKIIKLDGLCWSLAIFSLI</sequence>
<organism evidence="2 3">
    <name type="scientific">Dendrothele bispora (strain CBS 962.96)</name>
    <dbReference type="NCBI Taxonomy" id="1314807"/>
    <lineage>
        <taxon>Eukaryota</taxon>
        <taxon>Fungi</taxon>
        <taxon>Dikarya</taxon>
        <taxon>Basidiomycota</taxon>
        <taxon>Agaricomycotina</taxon>
        <taxon>Agaricomycetes</taxon>
        <taxon>Agaricomycetidae</taxon>
        <taxon>Agaricales</taxon>
        <taxon>Agaricales incertae sedis</taxon>
        <taxon>Dendrothele</taxon>
    </lineage>
</organism>
<keyword evidence="3" id="KW-1185">Reference proteome</keyword>
<dbReference type="EMBL" id="ML179228">
    <property type="protein sequence ID" value="THU94290.1"/>
    <property type="molecule type" value="Genomic_DNA"/>
</dbReference>
<gene>
    <name evidence="2" type="ORF">K435DRAFT_779486</name>
</gene>
<reference evidence="2 3" key="1">
    <citation type="journal article" date="2019" name="Nat. Ecol. Evol.">
        <title>Megaphylogeny resolves global patterns of mushroom evolution.</title>
        <authorList>
            <person name="Varga T."/>
            <person name="Krizsan K."/>
            <person name="Foldi C."/>
            <person name="Dima B."/>
            <person name="Sanchez-Garcia M."/>
            <person name="Sanchez-Ramirez S."/>
            <person name="Szollosi G.J."/>
            <person name="Szarkandi J.G."/>
            <person name="Papp V."/>
            <person name="Albert L."/>
            <person name="Andreopoulos W."/>
            <person name="Angelini C."/>
            <person name="Antonin V."/>
            <person name="Barry K.W."/>
            <person name="Bougher N.L."/>
            <person name="Buchanan P."/>
            <person name="Buyck B."/>
            <person name="Bense V."/>
            <person name="Catcheside P."/>
            <person name="Chovatia M."/>
            <person name="Cooper J."/>
            <person name="Damon W."/>
            <person name="Desjardin D."/>
            <person name="Finy P."/>
            <person name="Geml J."/>
            <person name="Haridas S."/>
            <person name="Hughes K."/>
            <person name="Justo A."/>
            <person name="Karasinski D."/>
            <person name="Kautmanova I."/>
            <person name="Kiss B."/>
            <person name="Kocsube S."/>
            <person name="Kotiranta H."/>
            <person name="LaButti K.M."/>
            <person name="Lechner B.E."/>
            <person name="Liimatainen K."/>
            <person name="Lipzen A."/>
            <person name="Lukacs Z."/>
            <person name="Mihaltcheva S."/>
            <person name="Morgado L.N."/>
            <person name="Niskanen T."/>
            <person name="Noordeloos M.E."/>
            <person name="Ohm R.A."/>
            <person name="Ortiz-Santana B."/>
            <person name="Ovrebo C."/>
            <person name="Racz N."/>
            <person name="Riley R."/>
            <person name="Savchenko A."/>
            <person name="Shiryaev A."/>
            <person name="Soop K."/>
            <person name="Spirin V."/>
            <person name="Szebenyi C."/>
            <person name="Tomsovsky M."/>
            <person name="Tulloss R.E."/>
            <person name="Uehling J."/>
            <person name="Grigoriev I.V."/>
            <person name="Vagvolgyi C."/>
            <person name="Papp T."/>
            <person name="Martin F.M."/>
            <person name="Miettinen O."/>
            <person name="Hibbett D.S."/>
            <person name="Nagy L.G."/>
        </authorList>
    </citation>
    <scope>NUCLEOTIDE SEQUENCE [LARGE SCALE GENOMIC DNA]</scope>
    <source>
        <strain evidence="2 3">CBS 962.96</strain>
    </source>
</reference>
<name>A0A4S8LXN5_DENBC</name>
<dbReference type="AlphaFoldDB" id="A0A4S8LXN5"/>
<evidence type="ECO:0000256" key="1">
    <source>
        <dbReference type="SAM" id="Phobius"/>
    </source>
</evidence>
<feature type="transmembrane region" description="Helical" evidence="1">
    <location>
        <begin position="6"/>
        <end position="27"/>
    </location>
</feature>
<accession>A0A4S8LXN5</accession>
<protein>
    <submittedName>
        <fullName evidence="2">Uncharacterized protein</fullName>
    </submittedName>
</protein>
<proteinExistence type="predicted"/>
<keyword evidence="1" id="KW-0812">Transmembrane</keyword>
<dbReference type="Proteomes" id="UP000297245">
    <property type="component" value="Unassembled WGS sequence"/>
</dbReference>
<evidence type="ECO:0000313" key="2">
    <source>
        <dbReference type="EMBL" id="THU94290.1"/>
    </source>
</evidence>
<evidence type="ECO:0000313" key="3">
    <source>
        <dbReference type="Proteomes" id="UP000297245"/>
    </source>
</evidence>
<keyword evidence="1" id="KW-0472">Membrane</keyword>
<keyword evidence="1" id="KW-1133">Transmembrane helix</keyword>